<comment type="caution">
    <text evidence="1">The sequence shown here is derived from an EMBL/GenBank/DDBJ whole genome shotgun (WGS) entry which is preliminary data.</text>
</comment>
<evidence type="ECO:0000313" key="2">
    <source>
        <dbReference type="Proteomes" id="UP001244427"/>
    </source>
</evidence>
<accession>A0AAW8F4D7</accession>
<evidence type="ECO:0000313" key="1">
    <source>
        <dbReference type="EMBL" id="MDQ0649412.1"/>
    </source>
</evidence>
<keyword evidence="2" id="KW-1185">Reference proteome</keyword>
<organism evidence="1 2">
    <name type="scientific">Microbacterium natoriense</name>
    <dbReference type="NCBI Taxonomy" id="284570"/>
    <lineage>
        <taxon>Bacteria</taxon>
        <taxon>Bacillati</taxon>
        <taxon>Actinomycetota</taxon>
        <taxon>Actinomycetes</taxon>
        <taxon>Micrococcales</taxon>
        <taxon>Microbacteriaceae</taxon>
        <taxon>Microbacterium</taxon>
    </lineage>
</organism>
<dbReference type="EMBL" id="JAUSXV010000001">
    <property type="protein sequence ID" value="MDQ0649412.1"/>
    <property type="molecule type" value="Genomic_DNA"/>
</dbReference>
<proteinExistence type="predicted"/>
<name>A0AAW8F4D7_9MICO</name>
<reference evidence="1 2" key="1">
    <citation type="submission" date="2023-07" db="EMBL/GenBank/DDBJ databases">
        <title>Comparative genomics of wheat-associated soil bacteria to identify genetic determinants of phenazine resistance.</title>
        <authorList>
            <person name="Mouncey N."/>
        </authorList>
    </citation>
    <scope>NUCLEOTIDE SEQUENCE [LARGE SCALE GENOMIC DNA]</scope>
    <source>
        <strain evidence="1 2">W4I9-1</strain>
    </source>
</reference>
<sequence length="236" mass="25855">MTLLDERLAPITSSIGFVRAPVDALVAAWMDWSTELGRSAQARPVEGGLEENARLLEPLTLGAYPRRLLLRTDGNEWTATVDCGAKGGDHASWVGYLSQRLDVDGVVATYVSSDEGAAPPKRFGVVQLEVFGRPVKSGVLNYVRSVSVSQESSGRWRFEAHGETLSFEDVDSYKNRRVVDRFSPQLLEEYCAALGIRPFDKSFYAGGAVLCEQGGTAPIHELSLEDARAQRGYLSR</sequence>
<dbReference type="Proteomes" id="UP001244427">
    <property type="component" value="Unassembled WGS sequence"/>
</dbReference>
<dbReference type="AlphaFoldDB" id="A0AAW8F4D7"/>
<gene>
    <name evidence="1" type="ORF">QFZ53_003608</name>
</gene>
<protein>
    <submittedName>
        <fullName evidence="1">Uncharacterized protein</fullName>
    </submittedName>
</protein>